<gene>
    <name evidence="2" type="ORF">XELAEV_18031869mg</name>
</gene>
<accession>A0A974HG56</accession>
<organism evidence="2 3">
    <name type="scientific">Xenopus laevis</name>
    <name type="common">African clawed frog</name>
    <dbReference type="NCBI Taxonomy" id="8355"/>
    <lineage>
        <taxon>Eukaryota</taxon>
        <taxon>Metazoa</taxon>
        <taxon>Chordata</taxon>
        <taxon>Craniata</taxon>
        <taxon>Vertebrata</taxon>
        <taxon>Euteleostomi</taxon>
        <taxon>Amphibia</taxon>
        <taxon>Batrachia</taxon>
        <taxon>Anura</taxon>
        <taxon>Pipoidea</taxon>
        <taxon>Pipidae</taxon>
        <taxon>Xenopodinae</taxon>
        <taxon>Xenopus</taxon>
        <taxon>Xenopus</taxon>
    </lineage>
</organism>
<feature type="transmembrane region" description="Helical" evidence="1">
    <location>
        <begin position="54"/>
        <end position="77"/>
    </location>
</feature>
<evidence type="ECO:0000256" key="1">
    <source>
        <dbReference type="SAM" id="Phobius"/>
    </source>
</evidence>
<reference evidence="3" key="1">
    <citation type="journal article" date="2016" name="Nature">
        <title>Genome evolution in the allotetraploid frog Xenopus laevis.</title>
        <authorList>
            <person name="Session A.M."/>
            <person name="Uno Y."/>
            <person name="Kwon T."/>
            <person name="Chapman J.A."/>
            <person name="Toyoda A."/>
            <person name="Takahashi S."/>
            <person name="Fukui A."/>
            <person name="Hikosaka A."/>
            <person name="Suzuki A."/>
            <person name="Kondo M."/>
            <person name="van Heeringen S.J."/>
            <person name="Quigley I."/>
            <person name="Heinz S."/>
            <person name="Ogino H."/>
            <person name="Ochi H."/>
            <person name="Hellsten U."/>
            <person name="Lyons J.B."/>
            <person name="Simakov O."/>
            <person name="Putnam N."/>
            <person name="Stites J."/>
            <person name="Kuroki Y."/>
            <person name="Tanaka T."/>
            <person name="Michiue T."/>
            <person name="Watanabe M."/>
            <person name="Bogdanovic O."/>
            <person name="Lister R."/>
            <person name="Georgiou G."/>
            <person name="Paranjpe S.S."/>
            <person name="van Kruijsbergen I."/>
            <person name="Shu S."/>
            <person name="Carlson J."/>
            <person name="Kinoshita T."/>
            <person name="Ohta Y."/>
            <person name="Mawaribuchi S."/>
            <person name="Jenkins J."/>
            <person name="Grimwood J."/>
            <person name="Schmutz J."/>
            <person name="Mitros T."/>
            <person name="Mozaffari S.V."/>
            <person name="Suzuki Y."/>
            <person name="Haramoto Y."/>
            <person name="Yamamoto T.S."/>
            <person name="Takagi C."/>
            <person name="Heald R."/>
            <person name="Miller K."/>
            <person name="Haudenschild C."/>
            <person name="Kitzman J."/>
            <person name="Nakayama T."/>
            <person name="Izutsu Y."/>
            <person name="Robert J."/>
            <person name="Fortriede J."/>
            <person name="Burns K."/>
            <person name="Lotay V."/>
            <person name="Karimi K."/>
            <person name="Yasuoka Y."/>
            <person name="Dichmann D.S."/>
            <person name="Flajnik M.F."/>
            <person name="Houston D.W."/>
            <person name="Shendure J."/>
            <person name="DuPasquier L."/>
            <person name="Vize P.D."/>
            <person name="Zorn A.M."/>
            <person name="Ito M."/>
            <person name="Marcotte E.M."/>
            <person name="Wallingford J.B."/>
            <person name="Ito Y."/>
            <person name="Asashima M."/>
            <person name="Ueno N."/>
            <person name="Matsuda Y."/>
            <person name="Veenstra G.J."/>
            <person name="Fujiyama A."/>
            <person name="Harland R.M."/>
            <person name="Taira M."/>
            <person name="Rokhsar D.S."/>
        </authorList>
    </citation>
    <scope>NUCLEOTIDE SEQUENCE [LARGE SCALE GENOMIC DNA]</scope>
    <source>
        <strain evidence="3">J</strain>
    </source>
</reference>
<evidence type="ECO:0000313" key="2">
    <source>
        <dbReference type="EMBL" id="OCT76668.1"/>
    </source>
</evidence>
<keyword evidence="1" id="KW-0472">Membrane</keyword>
<dbReference type="EMBL" id="CM004476">
    <property type="protein sequence ID" value="OCT76668.1"/>
    <property type="molecule type" value="Genomic_DNA"/>
</dbReference>
<proteinExistence type="predicted"/>
<name>A0A974HG56_XENLA</name>
<evidence type="ECO:0000313" key="3">
    <source>
        <dbReference type="Proteomes" id="UP000694892"/>
    </source>
</evidence>
<keyword evidence="1" id="KW-0812">Transmembrane</keyword>
<sequence>MCLSFTDEGKMTTPEMDERFLSNLWKKIMNSKPRPQTEVLDEQYENYLDEDEDLFYLSCVVLSLIAFFGILSAYYCLVKKNMLNILPEDGLLKAEEGRANDDNSSSPPQ</sequence>
<dbReference type="Proteomes" id="UP000694892">
    <property type="component" value="Chromosome 6L"/>
</dbReference>
<dbReference type="AlphaFoldDB" id="A0A974HG56"/>
<protein>
    <submittedName>
        <fullName evidence="2">Uncharacterized protein</fullName>
    </submittedName>
</protein>
<keyword evidence="1" id="KW-1133">Transmembrane helix</keyword>